<protein>
    <submittedName>
        <fullName evidence="1">Uncharacterized protein</fullName>
    </submittedName>
</protein>
<gene>
    <name evidence="1" type="ORF">Tci_887404</name>
</gene>
<organism evidence="1">
    <name type="scientific">Tanacetum cinerariifolium</name>
    <name type="common">Dalmatian daisy</name>
    <name type="synonym">Chrysanthemum cinerariifolium</name>
    <dbReference type="NCBI Taxonomy" id="118510"/>
    <lineage>
        <taxon>Eukaryota</taxon>
        <taxon>Viridiplantae</taxon>
        <taxon>Streptophyta</taxon>
        <taxon>Embryophyta</taxon>
        <taxon>Tracheophyta</taxon>
        <taxon>Spermatophyta</taxon>
        <taxon>Magnoliopsida</taxon>
        <taxon>eudicotyledons</taxon>
        <taxon>Gunneridae</taxon>
        <taxon>Pentapetalae</taxon>
        <taxon>asterids</taxon>
        <taxon>campanulids</taxon>
        <taxon>Asterales</taxon>
        <taxon>Asteraceae</taxon>
        <taxon>Asteroideae</taxon>
        <taxon>Anthemideae</taxon>
        <taxon>Anthemidinae</taxon>
        <taxon>Tanacetum</taxon>
    </lineage>
</organism>
<name>A0A699TWZ0_TANCI</name>
<feature type="non-terminal residue" evidence="1">
    <location>
        <position position="171"/>
    </location>
</feature>
<dbReference type="AlphaFoldDB" id="A0A699TWZ0"/>
<reference evidence="1" key="1">
    <citation type="journal article" date="2019" name="Sci. Rep.">
        <title>Draft genome of Tanacetum cinerariifolium, the natural source of mosquito coil.</title>
        <authorList>
            <person name="Yamashiro T."/>
            <person name="Shiraishi A."/>
            <person name="Satake H."/>
            <person name="Nakayama K."/>
        </authorList>
    </citation>
    <scope>NUCLEOTIDE SEQUENCE</scope>
</reference>
<comment type="caution">
    <text evidence="1">The sequence shown here is derived from an EMBL/GenBank/DDBJ whole genome shotgun (WGS) entry which is preliminary data.</text>
</comment>
<dbReference type="EMBL" id="BKCJ011286505">
    <property type="protein sequence ID" value="GFD15435.1"/>
    <property type="molecule type" value="Genomic_DNA"/>
</dbReference>
<feature type="non-terminal residue" evidence="1">
    <location>
        <position position="1"/>
    </location>
</feature>
<evidence type="ECO:0000313" key="1">
    <source>
        <dbReference type="EMBL" id="GFD15435.1"/>
    </source>
</evidence>
<sequence>SGISNLLAVGTTFTGSGNLYCQWKLSSGSENALCILFPTLDTISTTESDEFIKSCVENLVPNQSESEDKNGCDLPACFTTFLNIFFDAEYEFESVDNQSLSNEDCLKEIFSNPLFEEEINSMRIDQHNFNAKLLYDNSSPRLPEELVSENSYAEIESFSPSPIPIEDSDYL</sequence>
<proteinExistence type="predicted"/>
<accession>A0A699TWZ0</accession>